<dbReference type="Proteomes" id="UP000286947">
    <property type="component" value="Unassembled WGS sequence"/>
</dbReference>
<evidence type="ECO:0000256" key="2">
    <source>
        <dbReference type="ARBA" id="ARBA00022692"/>
    </source>
</evidence>
<comment type="caution">
    <text evidence="7">The sequence shown here is derived from an EMBL/GenBank/DDBJ whole genome shotgun (WGS) entry which is preliminary data.</text>
</comment>
<evidence type="ECO:0000256" key="6">
    <source>
        <dbReference type="SAM" id="Phobius"/>
    </source>
</evidence>
<sequence>MLKISQYHIDRARGYIAMNQATPAEKKRSRWLLKTVLTILVILVVLVGGLWIWSGSNGSLSQGLSLAQRFLGPGRTLTATDVQGSLRHGGHIGTLHWQQENLDVHLSDVDAAWQLSLLFGRQVTIDHLTVDKVQVIQKPAPAKEGTPEQPPTSETKTASAPPDNISLPLQLDLKQLQINTVIWGENSEKVAASQIAGSYRFDGDNHQMNLTSLHVADGDYRAQATLRAQNPQLDATLNGMLRTQVPESTQTVDIEAQAKINGLLTQLDVQANAQTKTGTANGPKAQLHATVMPWSALMVPKANLDLQAFNANAFWVQAPQTLLSGTVVVTTSQQGETGAQQAQLSADLKNGVTGTLDRSRLPVSALKADVLLNTTQATIQRLNAVIGQGHVDVQGVYTLPAAGKPATWQATVTPSSVDPRLLYRQLASDRISGTVNATQKTAQTIDFDVKLTAANANNVSFFRVKQLTTHGSFSDSNLVRLAALDVQATNARIQGNNVSYTLNSGAISGPLTLTAPGLQASATANSFAATSGSVKVSLDVNAAEPAAKWLAGLPVNLGSLVTFLEKAATYTQEVANYTQDVPIVVENGWKNPHVTVALDMQAITRKILEEEARRRLLNATQSGQGSADSKPEREILNRLGGDLLNRIGGGK</sequence>
<protein>
    <recommendedName>
        <fullName evidence="9">AsmA domain-containing protein</fullName>
    </recommendedName>
</protein>
<reference evidence="7 8" key="1">
    <citation type="submission" date="2018-01" db="EMBL/GenBank/DDBJ databases">
        <title>Saezia sanguinis gen. nov., sp. nov., in the order Burkholderiales isolated from human blood.</title>
        <authorList>
            <person name="Medina-Pascual M.J."/>
            <person name="Valdezate S."/>
            <person name="Monzon S."/>
            <person name="Cuesta I."/>
            <person name="Carrasco G."/>
            <person name="Villalon P."/>
            <person name="Saez-Nieto J.A."/>
        </authorList>
    </citation>
    <scope>NUCLEOTIDE SEQUENCE [LARGE SCALE GENOMIC DNA]</scope>
    <source>
        <strain evidence="7 8">CNM695-12</strain>
    </source>
</reference>
<evidence type="ECO:0000256" key="3">
    <source>
        <dbReference type="ARBA" id="ARBA00022989"/>
    </source>
</evidence>
<dbReference type="EMBL" id="PQSP01000002">
    <property type="protein sequence ID" value="RUS67337.1"/>
    <property type="molecule type" value="Genomic_DNA"/>
</dbReference>
<keyword evidence="8" id="KW-1185">Reference proteome</keyword>
<accession>A0A433SF18</accession>
<comment type="subcellular location">
    <subcellularLocation>
        <location evidence="1">Membrane</location>
        <topology evidence="1">Single-pass membrane protein</topology>
    </subcellularLocation>
</comment>
<evidence type="ECO:0008006" key="9">
    <source>
        <dbReference type="Google" id="ProtNLM"/>
    </source>
</evidence>
<dbReference type="PANTHER" id="PTHR36985:SF1">
    <property type="entry name" value="TRANSLOCATION AND ASSEMBLY MODULE SUBUNIT TAMB"/>
    <property type="match status" value="1"/>
</dbReference>
<dbReference type="GO" id="GO:0009306">
    <property type="term" value="P:protein secretion"/>
    <property type="evidence" value="ECO:0007669"/>
    <property type="project" value="TreeGrafter"/>
</dbReference>
<keyword evidence="2 6" id="KW-0812">Transmembrane</keyword>
<gene>
    <name evidence="7" type="ORF">CUZ56_01281</name>
</gene>
<feature type="region of interest" description="Disordered" evidence="5">
    <location>
        <begin position="139"/>
        <end position="166"/>
    </location>
</feature>
<keyword evidence="3 6" id="KW-1133">Transmembrane helix</keyword>
<dbReference type="GO" id="GO:0005886">
    <property type="term" value="C:plasma membrane"/>
    <property type="evidence" value="ECO:0007669"/>
    <property type="project" value="TreeGrafter"/>
</dbReference>
<dbReference type="GO" id="GO:0097347">
    <property type="term" value="C:TAM protein secretion complex"/>
    <property type="evidence" value="ECO:0007669"/>
    <property type="project" value="TreeGrafter"/>
</dbReference>
<organism evidence="7 8">
    <name type="scientific">Saezia sanguinis</name>
    <dbReference type="NCBI Taxonomy" id="1965230"/>
    <lineage>
        <taxon>Bacteria</taxon>
        <taxon>Pseudomonadati</taxon>
        <taxon>Pseudomonadota</taxon>
        <taxon>Betaproteobacteria</taxon>
        <taxon>Burkholderiales</taxon>
        <taxon>Saeziaceae</taxon>
        <taxon>Saezia</taxon>
    </lineage>
</organism>
<evidence type="ECO:0000313" key="8">
    <source>
        <dbReference type="Proteomes" id="UP000286947"/>
    </source>
</evidence>
<dbReference type="PANTHER" id="PTHR36985">
    <property type="entry name" value="TRANSLOCATION AND ASSEMBLY MODULE SUBUNIT TAMB"/>
    <property type="match status" value="1"/>
</dbReference>
<dbReference type="AlphaFoldDB" id="A0A433SF18"/>
<evidence type="ECO:0000256" key="5">
    <source>
        <dbReference type="SAM" id="MobiDB-lite"/>
    </source>
</evidence>
<evidence type="ECO:0000256" key="4">
    <source>
        <dbReference type="ARBA" id="ARBA00023136"/>
    </source>
</evidence>
<name>A0A433SF18_9BURK</name>
<keyword evidence="4 6" id="KW-0472">Membrane</keyword>
<evidence type="ECO:0000313" key="7">
    <source>
        <dbReference type="EMBL" id="RUS67337.1"/>
    </source>
</evidence>
<evidence type="ECO:0000256" key="1">
    <source>
        <dbReference type="ARBA" id="ARBA00004167"/>
    </source>
</evidence>
<feature type="transmembrane region" description="Helical" evidence="6">
    <location>
        <begin position="31"/>
        <end position="53"/>
    </location>
</feature>
<proteinExistence type="predicted"/>